<dbReference type="Proteomes" id="UP001151081">
    <property type="component" value="Unassembled WGS sequence"/>
</dbReference>
<accession>A0A9X3X2A0</accession>
<keyword evidence="2" id="KW-1185">Reference proteome</keyword>
<comment type="caution">
    <text evidence="1">The sequence shown here is derived from an EMBL/GenBank/DDBJ whole genome shotgun (WGS) entry which is preliminary data.</text>
</comment>
<evidence type="ECO:0000313" key="1">
    <source>
        <dbReference type="EMBL" id="MDC3982409.1"/>
    </source>
</evidence>
<proteinExistence type="predicted"/>
<name>A0A9X3X2A0_9BACT</name>
<gene>
    <name evidence="1" type="ORF">KEG57_17975</name>
</gene>
<protein>
    <submittedName>
        <fullName evidence="1">Uncharacterized protein</fullName>
    </submittedName>
</protein>
<reference evidence="1 2" key="1">
    <citation type="submission" date="2021-04" db="EMBL/GenBank/DDBJ databases">
        <title>Genome analysis of Polyangium sp.</title>
        <authorList>
            <person name="Li Y."/>
            <person name="Wang J."/>
        </authorList>
    </citation>
    <scope>NUCLEOTIDE SEQUENCE [LARGE SCALE GENOMIC DNA]</scope>
    <source>
        <strain evidence="1 2">SDU14</strain>
    </source>
</reference>
<sequence>MPKTSTTVEGRVMHAGTHMWVEAEGEPLMFRWSLLPGFELVVFRLGGRVDAYYTLGEEE</sequence>
<organism evidence="1 2">
    <name type="scientific">Polyangium jinanense</name>
    <dbReference type="NCBI Taxonomy" id="2829994"/>
    <lineage>
        <taxon>Bacteria</taxon>
        <taxon>Pseudomonadati</taxon>
        <taxon>Myxococcota</taxon>
        <taxon>Polyangia</taxon>
        <taxon>Polyangiales</taxon>
        <taxon>Polyangiaceae</taxon>
        <taxon>Polyangium</taxon>
    </lineage>
</organism>
<dbReference type="RefSeq" id="WP_272458655.1">
    <property type="nucleotide sequence ID" value="NZ_JAGTJJ010000008.1"/>
</dbReference>
<dbReference type="EMBL" id="JAGTJJ010000008">
    <property type="protein sequence ID" value="MDC3982409.1"/>
    <property type="molecule type" value="Genomic_DNA"/>
</dbReference>
<dbReference type="AlphaFoldDB" id="A0A9X3X2A0"/>
<evidence type="ECO:0000313" key="2">
    <source>
        <dbReference type="Proteomes" id="UP001151081"/>
    </source>
</evidence>